<keyword evidence="4 6" id="KW-0720">Serine protease</keyword>
<dbReference type="PRINTS" id="PR00722">
    <property type="entry name" value="CHYMOTRYPSIN"/>
</dbReference>
<dbReference type="GO" id="GO:0006508">
    <property type="term" value="P:proteolysis"/>
    <property type="evidence" value="ECO:0007669"/>
    <property type="project" value="UniProtKB-KW"/>
</dbReference>
<evidence type="ECO:0000313" key="10">
    <source>
        <dbReference type="Proteomes" id="UP000683360"/>
    </source>
</evidence>
<dbReference type="FunFam" id="2.40.10.10:FF:000036">
    <property type="entry name" value="Trypsin beta"/>
    <property type="match status" value="1"/>
</dbReference>
<evidence type="ECO:0000256" key="4">
    <source>
        <dbReference type="ARBA" id="ARBA00022825"/>
    </source>
</evidence>
<organism evidence="9 10">
    <name type="scientific">Mytilus edulis</name>
    <name type="common">Blue mussel</name>
    <dbReference type="NCBI Taxonomy" id="6550"/>
    <lineage>
        <taxon>Eukaryota</taxon>
        <taxon>Metazoa</taxon>
        <taxon>Spiralia</taxon>
        <taxon>Lophotrochozoa</taxon>
        <taxon>Mollusca</taxon>
        <taxon>Bivalvia</taxon>
        <taxon>Autobranchia</taxon>
        <taxon>Pteriomorphia</taxon>
        <taxon>Mytilida</taxon>
        <taxon>Mytiloidea</taxon>
        <taxon>Mytilidae</taxon>
        <taxon>Mytilinae</taxon>
        <taxon>Mytilus</taxon>
    </lineage>
</organism>
<evidence type="ECO:0000256" key="2">
    <source>
        <dbReference type="ARBA" id="ARBA00022670"/>
    </source>
</evidence>
<feature type="region of interest" description="Disordered" evidence="7">
    <location>
        <begin position="162"/>
        <end position="188"/>
    </location>
</feature>
<dbReference type="EMBL" id="CAJPWZ010003090">
    <property type="protein sequence ID" value="CAG2251500.1"/>
    <property type="molecule type" value="Genomic_DNA"/>
</dbReference>
<dbReference type="PROSITE" id="PS00135">
    <property type="entry name" value="TRYPSIN_SER"/>
    <property type="match status" value="1"/>
</dbReference>
<protein>
    <submittedName>
        <fullName evidence="9">PRSS1_2_3</fullName>
        <ecNumber evidence="9">3.4.21.4</ecNumber>
    </submittedName>
</protein>
<keyword evidence="2 6" id="KW-0645">Protease</keyword>
<evidence type="ECO:0000259" key="8">
    <source>
        <dbReference type="PROSITE" id="PS50240"/>
    </source>
</evidence>
<dbReference type="CDD" id="cd00190">
    <property type="entry name" value="Tryp_SPc"/>
    <property type="match status" value="1"/>
</dbReference>
<evidence type="ECO:0000256" key="6">
    <source>
        <dbReference type="RuleBase" id="RU363034"/>
    </source>
</evidence>
<dbReference type="PROSITE" id="PS00134">
    <property type="entry name" value="TRYPSIN_HIS"/>
    <property type="match status" value="1"/>
</dbReference>
<dbReference type="SUPFAM" id="SSF50494">
    <property type="entry name" value="Trypsin-like serine proteases"/>
    <property type="match status" value="1"/>
</dbReference>
<evidence type="ECO:0000313" key="9">
    <source>
        <dbReference type="EMBL" id="CAG2251500.1"/>
    </source>
</evidence>
<proteinExistence type="inferred from homology"/>
<evidence type="ECO:0000256" key="1">
    <source>
        <dbReference type="ARBA" id="ARBA00007664"/>
    </source>
</evidence>
<dbReference type="PANTHER" id="PTHR24276:SF91">
    <property type="entry name" value="AT26814P-RELATED"/>
    <property type="match status" value="1"/>
</dbReference>
<feature type="compositionally biased region" description="Basic residues" evidence="7">
    <location>
        <begin position="450"/>
        <end position="462"/>
    </location>
</feature>
<reference evidence="9" key="1">
    <citation type="submission" date="2021-03" db="EMBL/GenBank/DDBJ databases">
        <authorList>
            <person name="Bekaert M."/>
        </authorList>
    </citation>
    <scope>NUCLEOTIDE SEQUENCE</scope>
</reference>
<dbReference type="InterPro" id="IPR009003">
    <property type="entry name" value="Peptidase_S1_PA"/>
</dbReference>
<feature type="compositionally biased region" description="Basic residues" evidence="7">
    <location>
        <begin position="469"/>
        <end position="480"/>
    </location>
</feature>
<keyword evidence="10" id="KW-1185">Reference proteome</keyword>
<gene>
    <name evidence="9" type="ORF">MEDL_63141</name>
</gene>
<dbReference type="Proteomes" id="UP000683360">
    <property type="component" value="Unassembled WGS sequence"/>
</dbReference>
<dbReference type="Pfam" id="PF00089">
    <property type="entry name" value="Trypsin"/>
    <property type="match status" value="1"/>
</dbReference>
<dbReference type="InterPro" id="IPR033116">
    <property type="entry name" value="TRYPSIN_SER"/>
</dbReference>
<sequence length="480" mass="54308">MAHLIEVWCTIGRMARCKFLETEDREWLEMPQVVGSIDGTSHDTYPIEPQEEIYSAHRKYYCIHTQSGAYNVRALGSLESENFFGQFQDLDPKGSGVLRPDDVSTAISTACELTQARFDPNRVFYMNTSRAKVYPVKELETNSEHLDTRNYVSKDHMFDLSERGERQHAKRKSGEISRPGMPSRGIKPVREHHRCDETKILPHVVSADTSVKIVNGDNANIEDYPWMVSIQFRINENDSFTHKCGGAILDKSWILTAAHCNIDNPGRPANDIRIQAGSSFLSQMKVKIPVKKYYEHEQFKPFVTGRLDNDLMLLQLRKPLRFGSTINKIDLDTEIGKNYTGELCTITGWGDTDVNAGGNMPDRLQVLNLHVVTNEHCGIAWRIPQTFWNNMICLQDKDKDSCRGDSGGPVICNNKLVGTLSYGNNSPCDGSYPSVHSRISAYLDWIKGKMNAKNKKDKKNKKGSSNTKGKGKKKQKNNRN</sequence>
<keyword evidence="3 6" id="KW-0378">Hydrolase</keyword>
<comment type="caution">
    <text evidence="9">The sequence shown here is derived from an EMBL/GenBank/DDBJ whole genome shotgun (WGS) entry which is preliminary data.</text>
</comment>
<evidence type="ECO:0000256" key="5">
    <source>
        <dbReference type="ARBA" id="ARBA00023157"/>
    </source>
</evidence>
<evidence type="ECO:0000256" key="3">
    <source>
        <dbReference type="ARBA" id="ARBA00022801"/>
    </source>
</evidence>
<feature type="compositionally biased region" description="Basic and acidic residues" evidence="7">
    <location>
        <begin position="162"/>
        <end position="175"/>
    </location>
</feature>
<dbReference type="FunFam" id="2.40.10.10:FF:000068">
    <property type="entry name" value="transmembrane protease serine 2"/>
    <property type="match status" value="1"/>
</dbReference>
<dbReference type="PROSITE" id="PS50240">
    <property type="entry name" value="TRYPSIN_DOM"/>
    <property type="match status" value="1"/>
</dbReference>
<dbReference type="Gene3D" id="2.40.10.10">
    <property type="entry name" value="Trypsin-like serine proteases"/>
    <property type="match status" value="1"/>
</dbReference>
<evidence type="ECO:0000256" key="7">
    <source>
        <dbReference type="SAM" id="MobiDB-lite"/>
    </source>
</evidence>
<dbReference type="InterPro" id="IPR018114">
    <property type="entry name" value="TRYPSIN_HIS"/>
</dbReference>
<accession>A0A8S3V520</accession>
<dbReference type="AlphaFoldDB" id="A0A8S3V520"/>
<comment type="similarity">
    <text evidence="1">Belongs to the peptidase S1 family.</text>
</comment>
<dbReference type="InterPro" id="IPR001254">
    <property type="entry name" value="Trypsin_dom"/>
</dbReference>
<dbReference type="InterPro" id="IPR050430">
    <property type="entry name" value="Peptidase_S1"/>
</dbReference>
<dbReference type="PANTHER" id="PTHR24276">
    <property type="entry name" value="POLYSERASE-RELATED"/>
    <property type="match status" value="1"/>
</dbReference>
<feature type="region of interest" description="Disordered" evidence="7">
    <location>
        <begin position="450"/>
        <end position="480"/>
    </location>
</feature>
<dbReference type="OrthoDB" id="6281300at2759"/>
<dbReference type="SMART" id="SM00020">
    <property type="entry name" value="Tryp_SPc"/>
    <property type="match status" value="1"/>
</dbReference>
<dbReference type="EC" id="3.4.21.4" evidence="9"/>
<dbReference type="GO" id="GO:0004252">
    <property type="term" value="F:serine-type endopeptidase activity"/>
    <property type="evidence" value="ECO:0007669"/>
    <property type="project" value="UniProtKB-EC"/>
</dbReference>
<name>A0A8S3V520_MYTED</name>
<feature type="domain" description="Peptidase S1" evidence="8">
    <location>
        <begin position="213"/>
        <end position="451"/>
    </location>
</feature>
<dbReference type="InterPro" id="IPR043504">
    <property type="entry name" value="Peptidase_S1_PA_chymotrypsin"/>
</dbReference>
<dbReference type="InterPro" id="IPR001314">
    <property type="entry name" value="Peptidase_S1A"/>
</dbReference>
<keyword evidence="5" id="KW-1015">Disulfide bond</keyword>